<evidence type="ECO:0000256" key="1">
    <source>
        <dbReference type="SAM" id="Phobius"/>
    </source>
</evidence>
<keyword evidence="1" id="KW-1133">Transmembrane helix</keyword>
<gene>
    <name evidence="3" type="ORF">SDC9_90275</name>
</gene>
<dbReference type="Pfam" id="PF23343">
    <property type="entry name" value="REP_ORF2-G2P"/>
    <property type="match status" value="1"/>
</dbReference>
<dbReference type="AlphaFoldDB" id="A0A644ZT76"/>
<evidence type="ECO:0000259" key="2">
    <source>
        <dbReference type="Pfam" id="PF23343"/>
    </source>
</evidence>
<reference evidence="3" key="1">
    <citation type="submission" date="2019-08" db="EMBL/GenBank/DDBJ databases">
        <authorList>
            <person name="Kucharzyk K."/>
            <person name="Murdoch R.W."/>
            <person name="Higgins S."/>
            <person name="Loffler F."/>
        </authorList>
    </citation>
    <scope>NUCLEOTIDE SEQUENCE</scope>
</reference>
<dbReference type="InterPro" id="IPR056906">
    <property type="entry name" value="ORF2/G2P_dom"/>
</dbReference>
<feature type="transmembrane region" description="Helical" evidence="1">
    <location>
        <begin position="18"/>
        <end position="36"/>
    </location>
</feature>
<accession>A0A644ZT76</accession>
<dbReference type="EMBL" id="VSSQ01010166">
    <property type="protein sequence ID" value="MPM43598.1"/>
    <property type="molecule type" value="Genomic_DNA"/>
</dbReference>
<proteinExistence type="predicted"/>
<name>A0A644ZT76_9ZZZZ</name>
<comment type="caution">
    <text evidence="3">The sequence shown here is derived from an EMBL/GenBank/DDBJ whole genome shotgun (WGS) entry which is preliminary data.</text>
</comment>
<keyword evidence="1" id="KW-0812">Transmembrane</keyword>
<protein>
    <recommendedName>
        <fullName evidence="2">Replication-associated protein ORF2/G2P domain-containing protein</fullName>
    </recommendedName>
</protein>
<keyword evidence="1" id="KW-0472">Membrane</keyword>
<organism evidence="3">
    <name type="scientific">bioreactor metagenome</name>
    <dbReference type="NCBI Taxonomy" id="1076179"/>
    <lineage>
        <taxon>unclassified sequences</taxon>
        <taxon>metagenomes</taxon>
        <taxon>ecological metagenomes</taxon>
    </lineage>
</organism>
<feature type="domain" description="Replication-associated protein ORF2/G2P" evidence="2">
    <location>
        <begin position="76"/>
        <end position="150"/>
    </location>
</feature>
<evidence type="ECO:0000313" key="3">
    <source>
        <dbReference type="EMBL" id="MPM43598.1"/>
    </source>
</evidence>
<sequence>MGKKCSGGKSWSEIGNSLISLAVYSILFWGRLILIWRSDPEYVAKHGERYAGSLLNGNRVSHAVKLMAGIISTPDLFLTLTFDATRWRDIDAKRFDTARVRFDKFMRFVETQCPNCWFVWSIEVSDIGALHYHLVGSLGDGHGLSKAKSFAGRWLYLTGSKNPGMFDAKAADMTVLGYLFQPQKNQFKLNTRRFPRKRLFGIRGKKNITFGKISKVREITAEERTEIIELIARKMYAGRDTAGLWEYAQREVTPFAFCTEEVVNEVKALVKKRKK</sequence>